<dbReference type="RefSeq" id="WP_312743811.1">
    <property type="nucleotide sequence ID" value="NZ_CP116968.1"/>
</dbReference>
<evidence type="ECO:0000259" key="6">
    <source>
        <dbReference type="PROSITE" id="PS51007"/>
    </source>
</evidence>
<feature type="domain" description="Cytochrome c" evidence="6">
    <location>
        <begin position="56"/>
        <end position="143"/>
    </location>
</feature>
<dbReference type="InterPro" id="IPR009056">
    <property type="entry name" value="Cyt_c-like_dom"/>
</dbReference>
<reference evidence="7 8" key="1">
    <citation type="submission" date="2023-01" db="EMBL/GenBank/DDBJ databases">
        <title>Cultivation and genomic characterization of new, ubiquitous marine nitrite-oxidizing bacteria from the Nitrospirales.</title>
        <authorList>
            <person name="Mueller A.J."/>
            <person name="Daebeler A."/>
            <person name="Herbold C.W."/>
            <person name="Kirkegaard R.H."/>
            <person name="Daims H."/>
        </authorList>
    </citation>
    <scope>NUCLEOTIDE SEQUENCE [LARGE SCALE GENOMIC DNA]</scope>
    <source>
        <strain evidence="7 8">DK</strain>
    </source>
</reference>
<dbReference type="PROSITE" id="PS51007">
    <property type="entry name" value="CYTC"/>
    <property type="match status" value="1"/>
</dbReference>
<feature type="region of interest" description="Disordered" evidence="5">
    <location>
        <begin position="158"/>
        <end position="191"/>
    </location>
</feature>
<dbReference type="AlphaFoldDB" id="A0AA96JV89"/>
<dbReference type="Pfam" id="PF13442">
    <property type="entry name" value="Cytochrome_CBB3"/>
    <property type="match status" value="1"/>
</dbReference>
<protein>
    <submittedName>
        <fullName evidence="7">C-type cytochrome</fullName>
    </submittedName>
</protein>
<gene>
    <name evidence="7" type="ORF">PQG83_17475</name>
</gene>
<keyword evidence="1 4" id="KW-0349">Heme</keyword>
<feature type="compositionally biased region" description="Pro residues" evidence="5">
    <location>
        <begin position="31"/>
        <end position="40"/>
    </location>
</feature>
<proteinExistence type="predicted"/>
<dbReference type="Gene3D" id="1.10.760.10">
    <property type="entry name" value="Cytochrome c-like domain"/>
    <property type="match status" value="1"/>
</dbReference>
<evidence type="ECO:0000313" key="8">
    <source>
        <dbReference type="Proteomes" id="UP001302494"/>
    </source>
</evidence>
<feature type="region of interest" description="Disordered" evidence="5">
    <location>
        <begin position="27"/>
        <end position="46"/>
    </location>
</feature>
<dbReference type="KEGG" id="nneo:PQG83_17475"/>
<accession>A0AA96JV89</accession>
<sequence>MNEFQTVKSLFVSGLAVMGLLMSACGGGEGPPQPPPPAPPEYADKHMPAGYWNNPEILEEGKAIFTGQQNIDVNCASCHGKDGKPVKAGARDFRRTEQMQLYSDAVWFWRISEGVSGTKMKAWKSKLSEDAIWKVIAYEATFGLNGMEYDVAKKQWVPAGTAGSSPGGDAPAAEAPAAEAPAGGEAEKAAE</sequence>
<evidence type="ECO:0000256" key="3">
    <source>
        <dbReference type="ARBA" id="ARBA00023004"/>
    </source>
</evidence>
<keyword evidence="2 4" id="KW-0479">Metal-binding</keyword>
<dbReference type="EMBL" id="CP116968">
    <property type="protein sequence ID" value="WNM61527.1"/>
    <property type="molecule type" value="Genomic_DNA"/>
</dbReference>
<dbReference type="GO" id="GO:0009055">
    <property type="term" value="F:electron transfer activity"/>
    <property type="evidence" value="ECO:0007669"/>
    <property type="project" value="InterPro"/>
</dbReference>
<organism evidence="7 8">
    <name type="scientific">Candidatus Nitrospira neomarina</name>
    <dbReference type="NCBI Taxonomy" id="3020899"/>
    <lineage>
        <taxon>Bacteria</taxon>
        <taxon>Pseudomonadati</taxon>
        <taxon>Nitrospirota</taxon>
        <taxon>Nitrospiria</taxon>
        <taxon>Nitrospirales</taxon>
        <taxon>Nitrospiraceae</taxon>
        <taxon>Nitrospira</taxon>
    </lineage>
</organism>
<keyword evidence="8" id="KW-1185">Reference proteome</keyword>
<dbReference type="Proteomes" id="UP001302494">
    <property type="component" value="Chromosome"/>
</dbReference>
<evidence type="ECO:0000256" key="4">
    <source>
        <dbReference type="PROSITE-ProRule" id="PRU00433"/>
    </source>
</evidence>
<evidence type="ECO:0000256" key="1">
    <source>
        <dbReference type="ARBA" id="ARBA00022617"/>
    </source>
</evidence>
<dbReference type="SUPFAM" id="SSF46626">
    <property type="entry name" value="Cytochrome c"/>
    <property type="match status" value="1"/>
</dbReference>
<dbReference type="GO" id="GO:0020037">
    <property type="term" value="F:heme binding"/>
    <property type="evidence" value="ECO:0007669"/>
    <property type="project" value="InterPro"/>
</dbReference>
<evidence type="ECO:0000256" key="2">
    <source>
        <dbReference type="ARBA" id="ARBA00022723"/>
    </source>
</evidence>
<keyword evidence="3 4" id="KW-0408">Iron</keyword>
<dbReference type="InterPro" id="IPR036909">
    <property type="entry name" value="Cyt_c-like_dom_sf"/>
</dbReference>
<evidence type="ECO:0000313" key="7">
    <source>
        <dbReference type="EMBL" id="WNM61527.1"/>
    </source>
</evidence>
<name>A0AA96JV89_9BACT</name>
<feature type="compositionally biased region" description="Low complexity" evidence="5">
    <location>
        <begin position="158"/>
        <end position="184"/>
    </location>
</feature>
<evidence type="ECO:0000256" key="5">
    <source>
        <dbReference type="SAM" id="MobiDB-lite"/>
    </source>
</evidence>
<dbReference type="GO" id="GO:0046872">
    <property type="term" value="F:metal ion binding"/>
    <property type="evidence" value="ECO:0007669"/>
    <property type="project" value="UniProtKB-KW"/>
</dbReference>